<dbReference type="SUPFAM" id="SSF54117">
    <property type="entry name" value="Interleukin 8-like chemokines"/>
    <property type="match status" value="1"/>
</dbReference>
<feature type="domain" description="Chemokine interleukin-8-like" evidence="3">
    <location>
        <begin position="16"/>
        <end position="73"/>
    </location>
</feature>
<dbReference type="SMART" id="SM00199">
    <property type="entry name" value="SCY"/>
    <property type="match status" value="1"/>
</dbReference>
<dbReference type="InterPro" id="IPR001811">
    <property type="entry name" value="Chemokine_IL8-like_dom"/>
</dbReference>
<dbReference type="Pfam" id="PF00048">
    <property type="entry name" value="IL8"/>
    <property type="match status" value="1"/>
</dbReference>
<dbReference type="GO" id="GO:0005615">
    <property type="term" value="C:extracellular space"/>
    <property type="evidence" value="ECO:0007669"/>
    <property type="project" value="UniProtKB-KW"/>
</dbReference>
<organism evidence="4 5">
    <name type="scientific">Merops nubicus</name>
    <name type="common">Northern carmine bee-eater</name>
    <dbReference type="NCBI Taxonomy" id="57421"/>
    <lineage>
        <taxon>Eukaryota</taxon>
        <taxon>Metazoa</taxon>
        <taxon>Chordata</taxon>
        <taxon>Craniata</taxon>
        <taxon>Vertebrata</taxon>
        <taxon>Euteleostomi</taxon>
        <taxon>Archelosauria</taxon>
        <taxon>Archosauria</taxon>
        <taxon>Dinosauria</taxon>
        <taxon>Saurischia</taxon>
        <taxon>Theropoda</taxon>
        <taxon>Coelurosauria</taxon>
        <taxon>Aves</taxon>
        <taxon>Neognathae</taxon>
        <taxon>Neoaves</taxon>
        <taxon>Telluraves</taxon>
        <taxon>Coraciimorphae</taxon>
        <taxon>Coraciiformes</taxon>
        <taxon>Meropidae</taxon>
        <taxon>Merops</taxon>
    </lineage>
</organism>
<evidence type="ECO:0000256" key="1">
    <source>
        <dbReference type="ARBA" id="ARBA00006894"/>
    </source>
</evidence>
<reference evidence="4 5" key="1">
    <citation type="submission" date="2014-04" db="EMBL/GenBank/DDBJ databases">
        <title>Genome evolution of avian class.</title>
        <authorList>
            <person name="Zhang G."/>
            <person name="Li C."/>
        </authorList>
    </citation>
    <scope>NUCLEOTIDE SEQUENCE [LARGE SCALE GENOMIC DNA]</scope>
    <source>
        <strain evidence="4">BGI_N331</strain>
    </source>
</reference>
<dbReference type="AlphaFoldDB" id="A0A091QE27"/>
<evidence type="ECO:0000256" key="2">
    <source>
        <dbReference type="ARBA" id="ARBA00022514"/>
    </source>
</evidence>
<evidence type="ECO:0000313" key="5">
    <source>
        <dbReference type="Proteomes" id="UP000052967"/>
    </source>
</evidence>
<sequence length="80" mass="9094">LFIYFPLLGSIGSQSMSRLSCVTLSTQQLNIRNLISYEKQEAPVKAIMFIKKDGIKVCVSPDQKWVKTAMKKIDQKQTTK</sequence>
<dbReference type="Gene3D" id="2.40.50.40">
    <property type="match status" value="1"/>
</dbReference>
<keyword evidence="5" id="KW-1185">Reference proteome</keyword>
<dbReference type="GO" id="GO:0008009">
    <property type="term" value="F:chemokine activity"/>
    <property type="evidence" value="ECO:0007669"/>
    <property type="project" value="InterPro"/>
</dbReference>
<evidence type="ECO:0000313" key="4">
    <source>
        <dbReference type="EMBL" id="KFQ23926.1"/>
    </source>
</evidence>
<dbReference type="GO" id="GO:0006955">
    <property type="term" value="P:immune response"/>
    <property type="evidence" value="ECO:0007669"/>
    <property type="project" value="InterPro"/>
</dbReference>
<proteinExistence type="inferred from homology"/>
<accession>A0A091QE27</accession>
<feature type="non-terminal residue" evidence="4">
    <location>
        <position position="80"/>
    </location>
</feature>
<feature type="non-terminal residue" evidence="4">
    <location>
        <position position="1"/>
    </location>
</feature>
<protein>
    <submittedName>
        <fullName evidence="4">Lymphotactin</fullName>
    </submittedName>
</protein>
<comment type="similarity">
    <text evidence="1">Belongs to the intercrine gamma family.</text>
</comment>
<dbReference type="InterPro" id="IPR036048">
    <property type="entry name" value="Interleukin_8-like_sf"/>
</dbReference>
<dbReference type="EMBL" id="KK695262">
    <property type="protein sequence ID" value="KFQ23926.1"/>
    <property type="molecule type" value="Genomic_DNA"/>
</dbReference>
<keyword evidence="2" id="KW-0202">Cytokine</keyword>
<gene>
    <name evidence="4" type="ORF">N331_12114</name>
</gene>
<dbReference type="Proteomes" id="UP000052967">
    <property type="component" value="Unassembled WGS sequence"/>
</dbReference>
<name>A0A091QE27_MERNU</name>
<dbReference type="InterPro" id="IPR008105">
    <property type="entry name" value="Chemokine_XCL1/XCL2"/>
</dbReference>
<evidence type="ECO:0000259" key="3">
    <source>
        <dbReference type="SMART" id="SM00199"/>
    </source>
</evidence>
<dbReference type="PRINTS" id="PR01731">
    <property type="entry name" value="LYMPHOTACTIN"/>
</dbReference>